<reference evidence="3" key="1">
    <citation type="thesis" date="2020" institute="ProQuest LLC" country="789 East Eisenhower Parkway, Ann Arbor, MI, USA">
        <title>Comparative Genomics and Chromosome Evolution.</title>
        <authorList>
            <person name="Mudd A.B."/>
        </authorList>
    </citation>
    <scope>NUCLEOTIDE SEQUENCE</scope>
    <source>
        <strain evidence="3">HN-11 Male</strain>
        <tissue evidence="3">Kidney and liver</tissue>
    </source>
</reference>
<dbReference type="Proteomes" id="UP000770717">
    <property type="component" value="Unassembled WGS sequence"/>
</dbReference>
<evidence type="ECO:0000313" key="3">
    <source>
        <dbReference type="EMBL" id="KAG9469271.1"/>
    </source>
</evidence>
<dbReference type="Pfam" id="PF03807">
    <property type="entry name" value="F420_oxidored"/>
    <property type="match status" value="1"/>
</dbReference>
<dbReference type="AlphaFoldDB" id="A0A8J6EHV5"/>
<dbReference type="GO" id="GO:0005886">
    <property type="term" value="C:plasma membrane"/>
    <property type="evidence" value="ECO:0007669"/>
    <property type="project" value="TreeGrafter"/>
</dbReference>
<protein>
    <recommendedName>
        <fullName evidence="2">Pyrroline-5-carboxylate reductase catalytic N-terminal domain-containing protein</fullName>
    </recommendedName>
</protein>
<comment type="caution">
    <text evidence="3">The sequence shown here is derived from an EMBL/GenBank/DDBJ whole genome shotgun (WGS) entry which is preliminary data.</text>
</comment>
<evidence type="ECO:0000259" key="2">
    <source>
        <dbReference type="Pfam" id="PF03807"/>
    </source>
</evidence>
<dbReference type="Gene3D" id="3.40.50.720">
    <property type="entry name" value="NAD(P)-binding Rossmann-like Domain"/>
    <property type="match status" value="1"/>
</dbReference>
<dbReference type="PANTHER" id="PTHR14239">
    <property type="entry name" value="DUDULIN-RELATED"/>
    <property type="match status" value="1"/>
</dbReference>
<dbReference type="OrthoDB" id="550646at2759"/>
<keyword evidence="1" id="KW-0560">Oxidoreductase</keyword>
<sequence>MIALCSDFKDKHDSVCIFGTGDFGRSLGSKLLQSGYSVIFGSRNPGDARLLPRMAEVLNHVEAAEKCSVIIVAIQRDHYDFLKEFEEVLEGKILVDVSNNLKINQYPDSNAEYLAQIVPSATVVKAFNTVSAWALQSGSLDASRQLITWRRRQEGFLTLPAFCFPEYTVLNECCVLESKSTV</sequence>
<dbReference type="InterPro" id="IPR028939">
    <property type="entry name" value="P5C_Rdtase_cat_N"/>
</dbReference>
<dbReference type="GO" id="GO:0052851">
    <property type="term" value="F:ferric-chelate reductase (NADPH) activity"/>
    <property type="evidence" value="ECO:0007669"/>
    <property type="project" value="TreeGrafter"/>
</dbReference>
<dbReference type="InterPro" id="IPR051267">
    <property type="entry name" value="STEAP_metalloreductase"/>
</dbReference>
<organism evidence="3 4">
    <name type="scientific">Eleutherodactylus coqui</name>
    <name type="common">Puerto Rican coqui</name>
    <dbReference type="NCBI Taxonomy" id="57060"/>
    <lineage>
        <taxon>Eukaryota</taxon>
        <taxon>Metazoa</taxon>
        <taxon>Chordata</taxon>
        <taxon>Craniata</taxon>
        <taxon>Vertebrata</taxon>
        <taxon>Euteleostomi</taxon>
        <taxon>Amphibia</taxon>
        <taxon>Batrachia</taxon>
        <taxon>Anura</taxon>
        <taxon>Neobatrachia</taxon>
        <taxon>Hyloidea</taxon>
        <taxon>Eleutherodactylidae</taxon>
        <taxon>Eleutherodactylinae</taxon>
        <taxon>Eleutherodactylus</taxon>
        <taxon>Eleutherodactylus</taxon>
    </lineage>
</organism>
<keyword evidence="4" id="KW-1185">Reference proteome</keyword>
<dbReference type="EMBL" id="WNTK01000579">
    <property type="protein sequence ID" value="KAG9469271.1"/>
    <property type="molecule type" value="Genomic_DNA"/>
</dbReference>
<feature type="domain" description="Pyrroline-5-carboxylate reductase catalytic N-terminal" evidence="2">
    <location>
        <begin position="15"/>
        <end position="100"/>
    </location>
</feature>
<dbReference type="SUPFAM" id="SSF51735">
    <property type="entry name" value="NAD(P)-binding Rossmann-fold domains"/>
    <property type="match status" value="1"/>
</dbReference>
<proteinExistence type="predicted"/>
<dbReference type="InterPro" id="IPR036291">
    <property type="entry name" value="NAD(P)-bd_dom_sf"/>
</dbReference>
<evidence type="ECO:0000256" key="1">
    <source>
        <dbReference type="ARBA" id="ARBA00023002"/>
    </source>
</evidence>
<evidence type="ECO:0000313" key="4">
    <source>
        <dbReference type="Proteomes" id="UP000770717"/>
    </source>
</evidence>
<name>A0A8J6EHV5_ELECQ</name>
<dbReference type="GO" id="GO:0008823">
    <property type="term" value="F:cupric reductase (NADH) activity"/>
    <property type="evidence" value="ECO:0007669"/>
    <property type="project" value="TreeGrafter"/>
</dbReference>
<dbReference type="PANTHER" id="PTHR14239:SF5">
    <property type="entry name" value="METALLOREDUCTASE STEAP4"/>
    <property type="match status" value="1"/>
</dbReference>
<accession>A0A8J6EHV5</accession>
<dbReference type="GO" id="GO:0005768">
    <property type="term" value="C:endosome"/>
    <property type="evidence" value="ECO:0007669"/>
    <property type="project" value="TreeGrafter"/>
</dbReference>
<gene>
    <name evidence="3" type="ORF">GDO78_020906</name>
</gene>
<dbReference type="GO" id="GO:0015677">
    <property type="term" value="P:copper ion import"/>
    <property type="evidence" value="ECO:0007669"/>
    <property type="project" value="TreeGrafter"/>
</dbReference>